<dbReference type="InterPro" id="IPR004942">
    <property type="entry name" value="Roadblock/LAMTOR2_dom"/>
</dbReference>
<reference evidence="4 5" key="1">
    <citation type="journal article" date="2018" name="Mycol. Prog.">
        <title>Coniella lustricola, a new species from submerged detritus.</title>
        <authorList>
            <person name="Raudabaugh D.B."/>
            <person name="Iturriaga T."/>
            <person name="Carver A."/>
            <person name="Mondo S."/>
            <person name="Pangilinan J."/>
            <person name="Lipzen A."/>
            <person name="He G."/>
            <person name="Amirebrahimi M."/>
            <person name="Grigoriev I.V."/>
            <person name="Miller A.N."/>
        </authorList>
    </citation>
    <scope>NUCLEOTIDE SEQUENCE [LARGE SCALE GENOMIC DNA]</scope>
    <source>
        <strain evidence="4 5">B22-T-1</strain>
    </source>
</reference>
<dbReference type="SUPFAM" id="SSF103196">
    <property type="entry name" value="Roadblock/LC7 domain"/>
    <property type="match status" value="1"/>
</dbReference>
<evidence type="ECO:0000313" key="4">
    <source>
        <dbReference type="EMBL" id="PSR93847.1"/>
    </source>
</evidence>
<sequence>MADLTTTNGADALQETLARLSKKPGVKTTIALDRDSGAILKMAGQISFLHSAKARQQQEQQQQQQQTPSQPDDPNATPTVDAETQGAEELAKMAWGFVNAAGGLVEGLDTEDELKLLRIRTRKQELVIVPDAKYLLIVVYEAPTA</sequence>
<gene>
    <name evidence="4" type="ORF">BD289DRAFT_480917</name>
</gene>
<feature type="domain" description="Roadblock/LAMTOR2" evidence="3">
    <location>
        <begin position="13"/>
        <end position="140"/>
    </location>
</feature>
<dbReference type="Proteomes" id="UP000241462">
    <property type="component" value="Unassembled WGS sequence"/>
</dbReference>
<dbReference type="OrthoDB" id="9985637at2759"/>
<protein>
    <recommendedName>
        <fullName evidence="3">Roadblock/LAMTOR2 domain-containing protein</fullName>
    </recommendedName>
</protein>
<dbReference type="InParanoid" id="A0A2T3AE50"/>
<comment type="similarity">
    <text evidence="1">Belongs to the GAMAD family.</text>
</comment>
<proteinExistence type="inferred from homology"/>
<evidence type="ECO:0000256" key="1">
    <source>
        <dbReference type="ARBA" id="ARBA00007191"/>
    </source>
</evidence>
<evidence type="ECO:0000259" key="3">
    <source>
        <dbReference type="SMART" id="SM00960"/>
    </source>
</evidence>
<dbReference type="Pfam" id="PF03259">
    <property type="entry name" value="Robl_LC7"/>
    <property type="match status" value="1"/>
</dbReference>
<evidence type="ECO:0000256" key="2">
    <source>
        <dbReference type="SAM" id="MobiDB-lite"/>
    </source>
</evidence>
<dbReference type="EMBL" id="KZ678404">
    <property type="protein sequence ID" value="PSR93847.1"/>
    <property type="molecule type" value="Genomic_DNA"/>
</dbReference>
<dbReference type="PANTHER" id="PTHR10779">
    <property type="entry name" value="DYNEIN LIGHT CHAIN ROADBLOCK"/>
    <property type="match status" value="1"/>
</dbReference>
<dbReference type="STRING" id="2025994.A0A2T3AE50"/>
<evidence type="ECO:0000313" key="5">
    <source>
        <dbReference type="Proteomes" id="UP000241462"/>
    </source>
</evidence>
<feature type="compositionally biased region" description="Low complexity" evidence="2">
    <location>
        <begin position="57"/>
        <end position="66"/>
    </location>
</feature>
<dbReference type="AlphaFoldDB" id="A0A2T3AE50"/>
<name>A0A2T3AE50_9PEZI</name>
<feature type="region of interest" description="Disordered" evidence="2">
    <location>
        <begin position="51"/>
        <end position="85"/>
    </location>
</feature>
<feature type="compositionally biased region" description="Polar residues" evidence="2">
    <location>
        <begin position="67"/>
        <end position="78"/>
    </location>
</feature>
<keyword evidence="5" id="KW-1185">Reference proteome</keyword>
<dbReference type="SMART" id="SM00960">
    <property type="entry name" value="Robl_LC7"/>
    <property type="match status" value="1"/>
</dbReference>
<organism evidence="4 5">
    <name type="scientific">Coniella lustricola</name>
    <dbReference type="NCBI Taxonomy" id="2025994"/>
    <lineage>
        <taxon>Eukaryota</taxon>
        <taxon>Fungi</taxon>
        <taxon>Dikarya</taxon>
        <taxon>Ascomycota</taxon>
        <taxon>Pezizomycotina</taxon>
        <taxon>Sordariomycetes</taxon>
        <taxon>Sordariomycetidae</taxon>
        <taxon>Diaporthales</taxon>
        <taxon>Schizoparmaceae</taxon>
        <taxon>Coniella</taxon>
    </lineage>
</organism>
<dbReference type="Gene3D" id="3.30.450.30">
    <property type="entry name" value="Dynein light chain 2a, cytoplasmic"/>
    <property type="match status" value="1"/>
</dbReference>
<accession>A0A2T3AE50</accession>